<dbReference type="Pfam" id="PF00156">
    <property type="entry name" value="Pribosyltran"/>
    <property type="match status" value="1"/>
</dbReference>
<evidence type="ECO:0000259" key="2">
    <source>
        <dbReference type="Pfam" id="PF00156"/>
    </source>
</evidence>
<evidence type="ECO:0000313" key="3">
    <source>
        <dbReference type="EMBL" id="OHB04460.1"/>
    </source>
</evidence>
<sequence length="219" mass="24736">MKNWIALVFKSFRDFLFPPGKLAKELEEMARAGKLHSLEESPEMKDGWIYPIFNYRNAFARELIWQIKYRKNEELIGAAGSVMLEAIVGILGEFEGMARFDSPILVPIPQSGKRHHERGFNQAQLLAEAILKADGNNNFSIDTKSLVKTKDTPAQTSLRRSKRLENLKDCFAVKNRQKIAGRNIILIDDVTTTGATLKEARRVLKEAGTKKIIAITLAH</sequence>
<dbReference type="PANTHER" id="PTHR47505:SF1">
    <property type="entry name" value="DNA UTILIZATION PROTEIN YHGH"/>
    <property type="match status" value="1"/>
</dbReference>
<dbReference type="Proteomes" id="UP000176800">
    <property type="component" value="Unassembled WGS sequence"/>
</dbReference>
<evidence type="ECO:0000256" key="1">
    <source>
        <dbReference type="ARBA" id="ARBA00008007"/>
    </source>
</evidence>
<feature type="domain" description="Phosphoribosyltransferase" evidence="2">
    <location>
        <begin position="148"/>
        <end position="218"/>
    </location>
</feature>
<comment type="similarity">
    <text evidence="1">Belongs to the ComF/GntX family.</text>
</comment>
<dbReference type="InterPro" id="IPR051910">
    <property type="entry name" value="ComF/GntX_DNA_util-trans"/>
</dbReference>
<reference evidence="3 4" key="1">
    <citation type="journal article" date="2016" name="Nat. Commun.">
        <title>Thousands of microbial genomes shed light on interconnected biogeochemical processes in an aquifer system.</title>
        <authorList>
            <person name="Anantharaman K."/>
            <person name="Brown C.T."/>
            <person name="Hug L.A."/>
            <person name="Sharon I."/>
            <person name="Castelle C.J."/>
            <person name="Probst A.J."/>
            <person name="Thomas B.C."/>
            <person name="Singh A."/>
            <person name="Wilkins M.J."/>
            <person name="Karaoz U."/>
            <person name="Brodie E.L."/>
            <person name="Williams K.H."/>
            <person name="Hubbard S.S."/>
            <person name="Banfield J.F."/>
        </authorList>
    </citation>
    <scope>NUCLEOTIDE SEQUENCE [LARGE SCALE GENOMIC DNA]</scope>
</reference>
<dbReference type="EMBL" id="MHWE01000006">
    <property type="protein sequence ID" value="OHB04460.1"/>
    <property type="molecule type" value="Genomic_DNA"/>
</dbReference>
<dbReference type="SUPFAM" id="SSF53271">
    <property type="entry name" value="PRTase-like"/>
    <property type="match status" value="1"/>
</dbReference>
<proteinExistence type="inferred from homology"/>
<dbReference type="PANTHER" id="PTHR47505">
    <property type="entry name" value="DNA UTILIZATION PROTEIN YHGH"/>
    <property type="match status" value="1"/>
</dbReference>
<accession>A0A1G2U664</accession>
<gene>
    <name evidence="3" type="ORF">A3B14_03445</name>
</gene>
<organism evidence="3 4">
    <name type="scientific">Candidatus Zambryskibacteria bacterium RIFCSPLOWO2_01_FULL_45_21</name>
    <dbReference type="NCBI Taxonomy" id="1802761"/>
    <lineage>
        <taxon>Bacteria</taxon>
        <taxon>Candidatus Zambryskiibacteriota</taxon>
    </lineage>
</organism>
<dbReference type="InterPro" id="IPR029057">
    <property type="entry name" value="PRTase-like"/>
</dbReference>
<dbReference type="Gene3D" id="3.40.50.2020">
    <property type="match status" value="1"/>
</dbReference>
<protein>
    <recommendedName>
        <fullName evidence="2">Phosphoribosyltransferase domain-containing protein</fullName>
    </recommendedName>
</protein>
<comment type="caution">
    <text evidence="3">The sequence shown here is derived from an EMBL/GenBank/DDBJ whole genome shotgun (WGS) entry which is preliminary data.</text>
</comment>
<dbReference type="InterPro" id="IPR000836">
    <property type="entry name" value="PRTase_dom"/>
</dbReference>
<name>A0A1G2U664_9BACT</name>
<dbReference type="CDD" id="cd06223">
    <property type="entry name" value="PRTases_typeI"/>
    <property type="match status" value="1"/>
</dbReference>
<dbReference type="AlphaFoldDB" id="A0A1G2U664"/>
<evidence type="ECO:0000313" key="4">
    <source>
        <dbReference type="Proteomes" id="UP000176800"/>
    </source>
</evidence>